<protein>
    <submittedName>
        <fullName evidence="1">Uncharacterized protein</fullName>
    </submittedName>
</protein>
<reference evidence="1 2" key="1">
    <citation type="submission" date="2022-05" db="EMBL/GenBank/DDBJ databases">
        <authorList>
            <consortium name="Genoscope - CEA"/>
            <person name="William W."/>
        </authorList>
    </citation>
    <scope>NUCLEOTIDE SEQUENCE [LARGE SCALE GENOMIC DNA]</scope>
</reference>
<proteinExistence type="predicted"/>
<name>A0ABN8S6W3_9CNID</name>
<evidence type="ECO:0000313" key="1">
    <source>
        <dbReference type="EMBL" id="CAH3186516.1"/>
    </source>
</evidence>
<organism evidence="1 2">
    <name type="scientific">Porites lobata</name>
    <dbReference type="NCBI Taxonomy" id="104759"/>
    <lineage>
        <taxon>Eukaryota</taxon>
        <taxon>Metazoa</taxon>
        <taxon>Cnidaria</taxon>
        <taxon>Anthozoa</taxon>
        <taxon>Hexacorallia</taxon>
        <taxon>Scleractinia</taxon>
        <taxon>Fungiina</taxon>
        <taxon>Poritidae</taxon>
        <taxon>Porites</taxon>
    </lineage>
</organism>
<keyword evidence="2" id="KW-1185">Reference proteome</keyword>
<dbReference type="EMBL" id="CALNXK010000485">
    <property type="protein sequence ID" value="CAH3186516.1"/>
    <property type="molecule type" value="Genomic_DNA"/>
</dbReference>
<comment type="caution">
    <text evidence="1">The sequence shown here is derived from an EMBL/GenBank/DDBJ whole genome shotgun (WGS) entry which is preliminary data.</text>
</comment>
<gene>
    <name evidence="1" type="ORF">PLOB_00034953</name>
</gene>
<dbReference type="Proteomes" id="UP001159405">
    <property type="component" value="Unassembled WGS sequence"/>
</dbReference>
<evidence type="ECO:0000313" key="2">
    <source>
        <dbReference type="Proteomes" id="UP001159405"/>
    </source>
</evidence>
<sequence>MPHITPLLYCMSYADWLLLKQRIHCKILLFAFKAIYGIAPTDIQNLVSLKSQGAYNFRSASSTFRTKVTLDDRSFQVAPPRLWNALPRELRDISYLHTFKKITV</sequence>
<accession>A0ABN8S6W3</accession>